<dbReference type="PANTHER" id="PTHR47665:SF1">
    <property type="entry name" value="HISTONE DEACETYLASE-LIKE PROTEIN"/>
    <property type="match status" value="1"/>
</dbReference>
<keyword evidence="1" id="KW-0479">Metal-binding</keyword>
<proteinExistence type="predicted"/>
<dbReference type="InterPro" id="IPR013083">
    <property type="entry name" value="Znf_RING/FYVE/PHD"/>
</dbReference>
<dbReference type="SMART" id="SM00290">
    <property type="entry name" value="ZnF_UBP"/>
    <property type="match status" value="1"/>
</dbReference>
<comment type="caution">
    <text evidence="3">The sequence shown here is derived from an EMBL/GenBank/DDBJ whole genome shotgun (WGS) entry which is preliminary data.</text>
</comment>
<keyword evidence="1" id="KW-0862">Zinc</keyword>
<protein>
    <submittedName>
        <fullName evidence="3">Histone deacetylase</fullName>
    </submittedName>
</protein>
<dbReference type="PANTHER" id="PTHR47665">
    <property type="entry name" value="HISTONE DEACETYLASE-LIKE PROTEIN"/>
    <property type="match status" value="1"/>
</dbReference>
<evidence type="ECO:0000313" key="4">
    <source>
        <dbReference type="Proteomes" id="UP001363151"/>
    </source>
</evidence>
<dbReference type="SUPFAM" id="SSF57850">
    <property type="entry name" value="RING/U-box"/>
    <property type="match status" value="1"/>
</dbReference>
<keyword evidence="4" id="KW-1185">Reference proteome</keyword>
<dbReference type="Pfam" id="PF02148">
    <property type="entry name" value="zf-UBP"/>
    <property type="match status" value="1"/>
</dbReference>
<evidence type="ECO:0000256" key="1">
    <source>
        <dbReference type="PROSITE-ProRule" id="PRU00502"/>
    </source>
</evidence>
<name>A0ABR1FU94_AURAN</name>
<dbReference type="EMBL" id="JBBJCI010000229">
    <property type="protein sequence ID" value="KAK7238602.1"/>
    <property type="molecule type" value="Genomic_DNA"/>
</dbReference>
<feature type="domain" description="UBP-type" evidence="2">
    <location>
        <begin position="22"/>
        <end position="123"/>
    </location>
</feature>
<keyword evidence="1" id="KW-0863">Zinc-finger</keyword>
<accession>A0ABR1FU94</accession>
<dbReference type="Proteomes" id="UP001363151">
    <property type="component" value="Unassembled WGS sequence"/>
</dbReference>
<evidence type="ECO:0000313" key="3">
    <source>
        <dbReference type="EMBL" id="KAK7238602.1"/>
    </source>
</evidence>
<dbReference type="PROSITE" id="PS50271">
    <property type="entry name" value="ZF_UBP"/>
    <property type="match status" value="1"/>
</dbReference>
<evidence type="ECO:0000259" key="2">
    <source>
        <dbReference type="PROSITE" id="PS50271"/>
    </source>
</evidence>
<gene>
    <name evidence="3" type="ORF">SO694_00020223</name>
</gene>
<dbReference type="Gene3D" id="3.30.40.10">
    <property type="entry name" value="Zinc/RING finger domain, C3HC4 (zinc finger)"/>
    <property type="match status" value="1"/>
</dbReference>
<dbReference type="InterPro" id="IPR001607">
    <property type="entry name" value="Znf_UBP"/>
</dbReference>
<reference evidence="3 4" key="1">
    <citation type="submission" date="2024-03" db="EMBL/GenBank/DDBJ databases">
        <title>Aureococcus anophagefferens CCMP1851 and Kratosvirus quantuckense: Draft genome of a second virus-susceptible host strain in the model system.</title>
        <authorList>
            <person name="Chase E."/>
            <person name="Truchon A.R."/>
            <person name="Schepens W."/>
            <person name="Wilhelm S.W."/>
        </authorList>
    </citation>
    <scope>NUCLEOTIDE SEQUENCE [LARGE SCALE GENOMIC DNA]</scope>
    <source>
        <strain evidence="3 4">CCMP1851</strain>
    </source>
</reference>
<organism evidence="3 4">
    <name type="scientific">Aureococcus anophagefferens</name>
    <name type="common">Harmful bloom alga</name>
    <dbReference type="NCBI Taxonomy" id="44056"/>
    <lineage>
        <taxon>Eukaryota</taxon>
        <taxon>Sar</taxon>
        <taxon>Stramenopiles</taxon>
        <taxon>Ochrophyta</taxon>
        <taxon>Pelagophyceae</taxon>
        <taxon>Pelagomonadales</taxon>
        <taxon>Pelagomonadaceae</taxon>
        <taxon>Aureococcus</taxon>
    </lineage>
</organism>
<sequence length="156" mass="16679">MTSLYEQEVEELGGGFQVYPRTSTPHLDCISSKPLDGAAALAAACEVCGAEGENWICLATHKCLCSRYVAGHAKEHAEASGSKIAVSLADLSFWDFGQDAYLDVFAIEALHAPYTALHVAKFGEAPTLPSRDRPREPCGVTLTLELGPAAESKEPR</sequence>